<evidence type="ECO:0000313" key="5">
    <source>
        <dbReference type="Proteomes" id="UP000002069"/>
    </source>
</evidence>
<dbReference type="InterPro" id="IPR017509">
    <property type="entry name" value="PrfH"/>
</dbReference>
<evidence type="ECO:0000256" key="1">
    <source>
        <dbReference type="ARBA" id="ARBA00010835"/>
    </source>
</evidence>
<dbReference type="Pfam" id="PF00472">
    <property type="entry name" value="RF-1"/>
    <property type="match status" value="1"/>
</dbReference>
<proteinExistence type="inferred from homology"/>
<dbReference type="Proteomes" id="UP000002069">
    <property type="component" value="Chromosome"/>
</dbReference>
<comment type="similarity">
    <text evidence="1">Belongs to the prokaryotic/mitochondrial release factor family.</text>
</comment>
<feature type="domain" description="Prokaryotic-type class I peptide chain release factors" evidence="3">
    <location>
        <begin position="150"/>
        <end position="166"/>
    </location>
</feature>
<keyword evidence="5" id="KW-1185">Reference proteome</keyword>
<dbReference type="AlphaFoldDB" id="C9XWF3"/>
<dbReference type="InterPro" id="IPR045853">
    <property type="entry name" value="Pep_chain_release_fac_I_sf"/>
</dbReference>
<evidence type="ECO:0000313" key="4">
    <source>
        <dbReference type="EMBL" id="CBA28276.1"/>
    </source>
</evidence>
<protein>
    <submittedName>
        <fullName evidence="4">Peptide chain release factor homolog</fullName>
    </submittedName>
</protein>
<dbReference type="SUPFAM" id="SSF75620">
    <property type="entry name" value="Release factor"/>
    <property type="match status" value="1"/>
</dbReference>
<dbReference type="PATRIC" id="fig|693216.3.peg.814"/>
<dbReference type="NCBIfam" id="TIGR03072">
    <property type="entry name" value="release_prfH"/>
    <property type="match status" value="1"/>
</dbReference>
<evidence type="ECO:0000256" key="2">
    <source>
        <dbReference type="SAM" id="MobiDB-lite"/>
    </source>
</evidence>
<reference evidence="4 5" key="1">
    <citation type="journal article" date="2010" name="J. Bacteriol.">
        <title>Complete Genome Sequence of Cronobacter turicensis LMG 23827, a foodborne pathogen causing deaths in neonates.</title>
        <authorList>
            <person name="Stephan R."/>
            <person name="Lehner A."/>
            <person name="Tischler P."/>
            <person name="Rattei T."/>
        </authorList>
    </citation>
    <scope>NUCLEOTIDE SEQUENCE [LARGE SCALE GENOMIC DNA]</scope>
    <source>
        <strain evidence="5">DSM 18703 / CCUG 55852 / LMG 23827 / z3032</strain>
    </source>
</reference>
<name>C9XWF3_CROTZ</name>
<dbReference type="InterPro" id="IPR050057">
    <property type="entry name" value="Prokaryotic/Mito_RF"/>
</dbReference>
<feature type="region of interest" description="Disordered" evidence="2">
    <location>
        <begin position="1"/>
        <end position="23"/>
    </location>
</feature>
<accession>C9XWF3</accession>
<reference evidence="5" key="2">
    <citation type="journal article" date="2011" name="J. Bacteriol.">
        <title>Complete genome sequence of Cronobacter turicensis LMG 23827, a food-borne pathogen causing deaths in neonates.</title>
        <authorList>
            <person name="Stephan R."/>
            <person name="Lehner A."/>
            <person name="Tischler P."/>
            <person name="Rattei T."/>
        </authorList>
    </citation>
    <scope>NUCLEOTIDE SEQUENCE [LARGE SCALE GENOMIC DNA]</scope>
    <source>
        <strain evidence="5">DSM 18703 / CCUG 55852 / LMG 23827 / z3032</strain>
    </source>
</reference>
<sequence length="240" mass="26051">MDRECNAVPDGRGAGEAACTPETGADLKNQRGAKRMILLQLSSAQGPDECCLAVSKALEALRKEAAQADVALSVIEEEPGPRAGTLRSALVSLEGENAQPLAQRWCGTLQWICESPYRPRHARKNWFIGAAVFTPVGDMPQSDIRFDALRASGPGGQHVNKTDSAIRATHVASGISVKVQSERSQHANKRLATLLIAHKLEEQRDAQSAGQKAQRRWFHHQIARGNPTRCFTGKGFTPVK</sequence>
<gene>
    <name evidence="4" type="primary">prfH</name>
    <name evidence="4" type="ordered locus">Ctu_08480</name>
</gene>
<dbReference type="InterPro" id="IPR000352">
    <property type="entry name" value="Pep_chain_release_fac_I"/>
</dbReference>
<evidence type="ECO:0000259" key="3">
    <source>
        <dbReference type="PROSITE" id="PS00745"/>
    </source>
</evidence>
<dbReference type="PROSITE" id="PS00745">
    <property type="entry name" value="RF_PROK_I"/>
    <property type="match status" value="1"/>
</dbReference>
<dbReference type="KEGG" id="ctu:CTU_08480"/>
<organism evidence="4 5">
    <name type="scientific">Cronobacter turicensis (strain DSM 18703 / CCUG 55852 / LMG 23827 / z3032)</name>
    <dbReference type="NCBI Taxonomy" id="693216"/>
    <lineage>
        <taxon>Bacteria</taxon>
        <taxon>Pseudomonadati</taxon>
        <taxon>Pseudomonadota</taxon>
        <taxon>Gammaproteobacteria</taxon>
        <taxon>Enterobacterales</taxon>
        <taxon>Enterobacteriaceae</taxon>
        <taxon>Cronobacter</taxon>
    </lineage>
</organism>
<dbReference type="EMBL" id="FN543093">
    <property type="protein sequence ID" value="CBA28276.1"/>
    <property type="molecule type" value="Genomic_DNA"/>
</dbReference>
<dbReference type="Gene3D" id="3.30.70.1660">
    <property type="match status" value="1"/>
</dbReference>
<dbReference type="PANTHER" id="PTHR43804">
    <property type="entry name" value="LD18447P"/>
    <property type="match status" value="1"/>
</dbReference>
<dbReference type="GO" id="GO:0003747">
    <property type="term" value="F:translation release factor activity"/>
    <property type="evidence" value="ECO:0007669"/>
    <property type="project" value="InterPro"/>
</dbReference>
<dbReference type="PANTHER" id="PTHR43804:SF9">
    <property type="entry name" value="PEPTIDE CHAIN RELEASE FACTOR HOMOLOG-RELATED"/>
    <property type="match status" value="1"/>
</dbReference>
<dbReference type="Gene3D" id="3.30.160.20">
    <property type="match status" value="1"/>
</dbReference>
<dbReference type="HOGENOM" id="CLU_036856_4_0_6"/>